<dbReference type="AlphaFoldDB" id="A0A1H9VI98"/>
<name>A0A1H9VI98_9BACI</name>
<keyword evidence="4 8" id="KW-0378">Hydrolase</keyword>
<comment type="similarity">
    <text evidence="1 8">Belongs to the SOS response-associated peptidase family.</text>
</comment>
<evidence type="ECO:0000256" key="1">
    <source>
        <dbReference type="ARBA" id="ARBA00008136"/>
    </source>
</evidence>
<evidence type="ECO:0000256" key="2">
    <source>
        <dbReference type="ARBA" id="ARBA00022670"/>
    </source>
</evidence>
<keyword evidence="2 8" id="KW-0645">Protease</keyword>
<reference evidence="10" key="1">
    <citation type="submission" date="2016-10" db="EMBL/GenBank/DDBJ databases">
        <authorList>
            <person name="Varghese N."/>
            <person name="Submissions S."/>
        </authorList>
    </citation>
    <scope>NUCLEOTIDE SEQUENCE [LARGE SCALE GENOMIC DNA]</scope>
    <source>
        <strain evidence="10">S9</strain>
    </source>
</reference>
<evidence type="ECO:0000313" key="9">
    <source>
        <dbReference type="EMBL" id="SES21372.1"/>
    </source>
</evidence>
<accession>A0A1H9VI98</accession>
<dbReference type="PANTHER" id="PTHR13604:SF0">
    <property type="entry name" value="ABASIC SITE PROCESSING PROTEIN HMCES"/>
    <property type="match status" value="1"/>
</dbReference>
<dbReference type="EMBL" id="FOGT01000011">
    <property type="protein sequence ID" value="SES21372.1"/>
    <property type="molecule type" value="Genomic_DNA"/>
</dbReference>
<keyword evidence="10" id="KW-1185">Reference proteome</keyword>
<evidence type="ECO:0000256" key="5">
    <source>
        <dbReference type="ARBA" id="ARBA00023124"/>
    </source>
</evidence>
<dbReference type="OrthoDB" id="9782620at2"/>
<keyword evidence="5" id="KW-0190">Covalent protein-DNA linkage</keyword>
<evidence type="ECO:0000256" key="7">
    <source>
        <dbReference type="ARBA" id="ARBA00023239"/>
    </source>
</evidence>
<dbReference type="Proteomes" id="UP000198571">
    <property type="component" value="Unassembled WGS sequence"/>
</dbReference>
<dbReference type="GO" id="GO:0016829">
    <property type="term" value="F:lyase activity"/>
    <property type="evidence" value="ECO:0007669"/>
    <property type="project" value="UniProtKB-KW"/>
</dbReference>
<dbReference type="InterPro" id="IPR003738">
    <property type="entry name" value="SRAP"/>
</dbReference>
<keyword evidence="6" id="KW-0238">DNA-binding</keyword>
<sequence length="222" mass="25334">MCGRFTLTSAEGLAERFNIIEDFLPEQLNISYNVAPGQPVLSVIHTGSERRMGHLRWGFIPRWAKEEKIGYKMINARAETLAEKPSFKKPLQTQRCLIVTDGFYEWKKTDDKKQPYRLTLKDKGIFSFAGLWEKWQSPSGDAVFSCTIITTKANEVMQDIHHRMPVIIAQEDESAWLDPENSRKPEELLLPFPSDHMDIYPVSAAVNNAKNNSPDLIQPVGQ</sequence>
<evidence type="ECO:0000313" key="10">
    <source>
        <dbReference type="Proteomes" id="UP000198571"/>
    </source>
</evidence>
<dbReference type="SUPFAM" id="SSF143081">
    <property type="entry name" value="BB1717-like"/>
    <property type="match status" value="1"/>
</dbReference>
<dbReference type="GO" id="GO:0106300">
    <property type="term" value="P:protein-DNA covalent cross-linking repair"/>
    <property type="evidence" value="ECO:0007669"/>
    <property type="project" value="InterPro"/>
</dbReference>
<dbReference type="Pfam" id="PF02586">
    <property type="entry name" value="SRAP"/>
    <property type="match status" value="1"/>
</dbReference>
<evidence type="ECO:0000256" key="3">
    <source>
        <dbReference type="ARBA" id="ARBA00022763"/>
    </source>
</evidence>
<proteinExistence type="inferred from homology"/>
<dbReference type="GO" id="GO:0006508">
    <property type="term" value="P:proteolysis"/>
    <property type="evidence" value="ECO:0007669"/>
    <property type="project" value="UniProtKB-KW"/>
</dbReference>
<dbReference type="STRING" id="1601833.SAMN05518684_1116"/>
<dbReference type="PANTHER" id="PTHR13604">
    <property type="entry name" value="DC12-RELATED"/>
    <property type="match status" value="1"/>
</dbReference>
<dbReference type="Gene3D" id="3.90.1680.10">
    <property type="entry name" value="SOS response associated peptidase-like"/>
    <property type="match status" value="1"/>
</dbReference>
<dbReference type="InterPro" id="IPR036590">
    <property type="entry name" value="SRAP-like"/>
</dbReference>
<dbReference type="GO" id="GO:0008233">
    <property type="term" value="F:peptidase activity"/>
    <property type="evidence" value="ECO:0007669"/>
    <property type="project" value="UniProtKB-KW"/>
</dbReference>
<evidence type="ECO:0000256" key="4">
    <source>
        <dbReference type="ARBA" id="ARBA00022801"/>
    </source>
</evidence>
<dbReference type="RefSeq" id="WP_093053275.1">
    <property type="nucleotide sequence ID" value="NZ_FOGT01000011.1"/>
</dbReference>
<evidence type="ECO:0000256" key="6">
    <source>
        <dbReference type="ARBA" id="ARBA00023125"/>
    </source>
</evidence>
<evidence type="ECO:0000256" key="8">
    <source>
        <dbReference type="RuleBase" id="RU364100"/>
    </source>
</evidence>
<gene>
    <name evidence="9" type="ORF">SAMN05518684_1116</name>
</gene>
<organism evidence="9 10">
    <name type="scientific">Salipaludibacillus aurantiacus</name>
    <dbReference type="NCBI Taxonomy" id="1601833"/>
    <lineage>
        <taxon>Bacteria</taxon>
        <taxon>Bacillati</taxon>
        <taxon>Bacillota</taxon>
        <taxon>Bacilli</taxon>
        <taxon>Bacillales</taxon>
        <taxon>Bacillaceae</taxon>
    </lineage>
</organism>
<dbReference type="GO" id="GO:0003697">
    <property type="term" value="F:single-stranded DNA binding"/>
    <property type="evidence" value="ECO:0007669"/>
    <property type="project" value="InterPro"/>
</dbReference>
<protein>
    <recommendedName>
        <fullName evidence="8">Abasic site processing protein</fullName>
        <ecNumber evidence="8">3.4.-.-</ecNumber>
    </recommendedName>
</protein>
<dbReference type="EC" id="3.4.-.-" evidence="8"/>
<keyword evidence="3" id="KW-0227">DNA damage</keyword>
<keyword evidence="7" id="KW-0456">Lyase</keyword>